<organism evidence="2">
    <name type="scientific">freshwater metagenome</name>
    <dbReference type="NCBI Taxonomy" id="449393"/>
    <lineage>
        <taxon>unclassified sequences</taxon>
        <taxon>metagenomes</taxon>
        <taxon>ecological metagenomes</taxon>
    </lineage>
</organism>
<dbReference type="Pfam" id="PF18593">
    <property type="entry name" value="CdiI_2"/>
    <property type="match status" value="1"/>
</dbReference>
<gene>
    <name evidence="2" type="ORF">UFOPK3662_03897</name>
</gene>
<dbReference type="InterPro" id="IPR041129">
    <property type="entry name" value="CdiI_2"/>
</dbReference>
<reference evidence="2" key="1">
    <citation type="submission" date="2020-05" db="EMBL/GenBank/DDBJ databases">
        <authorList>
            <person name="Chiriac C."/>
            <person name="Salcher M."/>
            <person name="Ghai R."/>
            <person name="Kavagutti S V."/>
        </authorList>
    </citation>
    <scope>NUCLEOTIDE SEQUENCE</scope>
</reference>
<sequence length="94" mass="10716">MNALQQLLAGYFHQDWDLDGGTSSDTVAAFLNEPTDVTTACAEQIDRLLAEDIPEGELQERLEIWGNQYRAGDTDEDYRGWLIDVRDQIRRSLV</sequence>
<proteinExistence type="predicted"/>
<evidence type="ECO:0000313" key="2">
    <source>
        <dbReference type="EMBL" id="CAB4966726.1"/>
    </source>
</evidence>
<name>A0A6J7LEL3_9ZZZZ</name>
<feature type="domain" description="CdiI immunity protein" evidence="1">
    <location>
        <begin position="2"/>
        <end position="89"/>
    </location>
</feature>
<evidence type="ECO:0000259" key="1">
    <source>
        <dbReference type="Pfam" id="PF18593"/>
    </source>
</evidence>
<dbReference type="AlphaFoldDB" id="A0A6J7LEL3"/>
<accession>A0A6J7LEL3</accession>
<protein>
    <submittedName>
        <fullName evidence="2">Unannotated protein</fullName>
    </submittedName>
</protein>
<dbReference type="EMBL" id="CAFBMW010000064">
    <property type="protein sequence ID" value="CAB4966726.1"/>
    <property type="molecule type" value="Genomic_DNA"/>
</dbReference>